<dbReference type="Pfam" id="PF21543">
    <property type="entry name" value="CvfB_2nd"/>
    <property type="match status" value="1"/>
</dbReference>
<dbReference type="InterPro" id="IPR048587">
    <property type="entry name" value="CvfB_S1_3rd"/>
</dbReference>
<feature type="domain" description="S1 motif" evidence="2">
    <location>
        <begin position="4"/>
        <end position="64"/>
    </location>
</feature>
<evidence type="ECO:0000313" key="3">
    <source>
        <dbReference type="EMBL" id="CZQ83433.1"/>
    </source>
</evidence>
<dbReference type="InterPro" id="IPR048588">
    <property type="entry name" value="CvfB_S1_2nd"/>
</dbReference>
<evidence type="ECO:0000256" key="1">
    <source>
        <dbReference type="PIRNR" id="PIRNR012524"/>
    </source>
</evidence>
<accession>A0A143Y6Z8</accession>
<dbReference type="InterPro" id="IPR014464">
    <property type="entry name" value="CvfB_fam"/>
</dbReference>
<dbReference type="InterPro" id="IPR003029">
    <property type="entry name" value="S1_domain"/>
</dbReference>
<dbReference type="Pfam" id="PF13509">
    <property type="entry name" value="S1_2"/>
    <property type="match status" value="1"/>
</dbReference>
<dbReference type="OrthoDB" id="9801597at2"/>
<dbReference type="Gene3D" id="2.40.50.140">
    <property type="entry name" value="Nucleic acid-binding proteins"/>
    <property type="match status" value="2"/>
</dbReference>
<dbReference type="InterPro" id="IPR040764">
    <property type="entry name" value="CvfB_WH"/>
</dbReference>
<keyword evidence="4" id="KW-1185">Reference proteome</keyword>
<dbReference type="STRING" id="140314.SAMN04488076_103154"/>
<comment type="similarity">
    <text evidence="1">Belongs to the CvfB family.</text>
</comment>
<feature type="domain" description="S1 motif" evidence="2">
    <location>
        <begin position="152"/>
        <end position="214"/>
    </location>
</feature>
<dbReference type="PANTHER" id="PTHR37296">
    <property type="entry name" value="CONSERVED VIRULENCE FACTOR B"/>
    <property type="match status" value="1"/>
</dbReference>
<proteinExistence type="inferred from homology"/>
<dbReference type="InterPro" id="IPR039566">
    <property type="entry name" value="CvfB_S1_st"/>
</dbReference>
<name>A0A143Y6Z8_9LACT</name>
<dbReference type="InterPro" id="IPR012340">
    <property type="entry name" value="NA-bd_OB-fold"/>
</dbReference>
<dbReference type="PIRSF" id="PIRSF012524">
    <property type="entry name" value="YitL_S1"/>
    <property type="match status" value="1"/>
</dbReference>
<dbReference type="GO" id="GO:0003676">
    <property type="term" value="F:nucleic acid binding"/>
    <property type="evidence" value="ECO:0007669"/>
    <property type="project" value="InterPro"/>
</dbReference>
<dbReference type="Pfam" id="PF21191">
    <property type="entry name" value="CvfB_1st"/>
    <property type="match status" value="1"/>
</dbReference>
<dbReference type="EMBL" id="FJNE01000001">
    <property type="protein sequence ID" value="CZQ83433.1"/>
    <property type="molecule type" value="Genomic_DNA"/>
</dbReference>
<dbReference type="InterPro" id="IPR036388">
    <property type="entry name" value="WH-like_DNA-bd_sf"/>
</dbReference>
<protein>
    <recommendedName>
        <fullName evidence="2">S1 motif domain-containing protein</fullName>
    </recommendedName>
</protein>
<dbReference type="Pfam" id="PF17783">
    <property type="entry name" value="WHD_CvfB"/>
    <property type="match status" value="1"/>
</dbReference>
<dbReference type="RefSeq" id="WP_087030736.1">
    <property type="nucleotide sequence ID" value="NZ_FJNE01000001.1"/>
</dbReference>
<sequence>MSKILGMVITGIIVDENEKSVFVQKDGVTYRLDKEELESPLTLGDTVKGFVYEAMNKDLRMTLKEPASQVGHYGWGTVAAVRKDLGVFVDIGLKDKEMVVSLDNLPEIKSLWPKKGDRLLIALEQDEKDRLWGVLADEPVFRSISKVPGEEWKNKNITGTVFRLKMVGTFILTDDYYIGFIHPSEREIEPRLGEVVNGRVTGISSHGMLNVSLKPRAHEAISEDAQMILVLLEKSPTKSLPYYDKSDPEEIKNYFGISKAQFKRALGHLMKEKLIVQEEGQTKLIKKD</sequence>
<evidence type="ECO:0000313" key="4">
    <source>
        <dbReference type="Proteomes" id="UP000242754"/>
    </source>
</evidence>
<dbReference type="Proteomes" id="UP000242754">
    <property type="component" value="Unassembled WGS sequence"/>
</dbReference>
<dbReference type="PANTHER" id="PTHR37296:SF1">
    <property type="entry name" value="CONSERVED VIRULENCE FACTOR B"/>
    <property type="match status" value="1"/>
</dbReference>
<evidence type="ECO:0000259" key="2">
    <source>
        <dbReference type="SMART" id="SM00316"/>
    </source>
</evidence>
<gene>
    <name evidence="3" type="ORF">Tpal_445</name>
</gene>
<dbReference type="Gene3D" id="2.40.50.330">
    <property type="match status" value="1"/>
</dbReference>
<reference evidence="3 4" key="1">
    <citation type="submission" date="2016-02" db="EMBL/GenBank/DDBJ databases">
        <authorList>
            <person name="Wen L."/>
            <person name="He K."/>
            <person name="Yang H."/>
        </authorList>
    </citation>
    <scope>NUCLEOTIDE SEQUENCE [LARGE SCALE GENOMIC DNA]</scope>
    <source>
        <strain evidence="3">Trichococcus palustris</strain>
    </source>
</reference>
<dbReference type="AlphaFoldDB" id="A0A143Y6Z8"/>
<dbReference type="SMART" id="SM00316">
    <property type="entry name" value="S1"/>
    <property type="match status" value="2"/>
</dbReference>
<organism evidence="3 4">
    <name type="scientific">Trichococcus palustris</name>
    <dbReference type="NCBI Taxonomy" id="140314"/>
    <lineage>
        <taxon>Bacteria</taxon>
        <taxon>Bacillati</taxon>
        <taxon>Bacillota</taxon>
        <taxon>Bacilli</taxon>
        <taxon>Lactobacillales</taxon>
        <taxon>Carnobacteriaceae</taxon>
        <taxon>Trichococcus</taxon>
    </lineage>
</organism>
<dbReference type="Gene3D" id="1.10.10.10">
    <property type="entry name" value="Winged helix-like DNA-binding domain superfamily/Winged helix DNA-binding domain"/>
    <property type="match status" value="1"/>
</dbReference>